<dbReference type="Proteomes" id="UP000582643">
    <property type="component" value="Unassembled WGS sequence"/>
</dbReference>
<name>A0A7W7U8Y0_9ACTN</name>
<evidence type="ECO:0000313" key="1">
    <source>
        <dbReference type="EMBL" id="MBB4987156.1"/>
    </source>
</evidence>
<dbReference type="RefSeq" id="WP_147321135.1">
    <property type="nucleotide sequence ID" value="NZ_JACHJY010000017.1"/>
</dbReference>
<protein>
    <submittedName>
        <fullName evidence="1">Uncharacterized protein</fullName>
    </submittedName>
</protein>
<keyword evidence="2" id="KW-1185">Reference proteome</keyword>
<organism evidence="1 2">
    <name type="scientific">Streptomyces nymphaeiformis</name>
    <dbReference type="NCBI Taxonomy" id="2663842"/>
    <lineage>
        <taxon>Bacteria</taxon>
        <taxon>Bacillati</taxon>
        <taxon>Actinomycetota</taxon>
        <taxon>Actinomycetes</taxon>
        <taxon>Kitasatosporales</taxon>
        <taxon>Streptomycetaceae</taxon>
        <taxon>Streptomyces</taxon>
    </lineage>
</organism>
<sequence>MSDERSRAREESLGRAFAGASHVECGPVDVDAARLAYQEAGFDVTDELVEFIGTYGETTVFWPSHVTGDETSLTVSVEEAAEAFAPNVRYFEKRLGMSALPVGIAFETEEMVLLGENGDIVLGGDAGVQRVAHGFEKAVRALISGDWDMTFF</sequence>
<accession>A0A7W7U8Y0</accession>
<dbReference type="Pfam" id="PF14433">
    <property type="entry name" value="SUKH-3"/>
    <property type="match status" value="1"/>
</dbReference>
<reference evidence="1 2" key="1">
    <citation type="submission" date="2020-08" db="EMBL/GenBank/DDBJ databases">
        <title>Genomic Encyclopedia of Type Strains, Phase III (KMG-III): the genomes of soil and plant-associated and newly described type strains.</title>
        <authorList>
            <person name="Whitman W."/>
        </authorList>
    </citation>
    <scope>NUCLEOTIDE SEQUENCE [LARGE SCALE GENOMIC DNA]</scope>
    <source>
        <strain evidence="1 2">SFB5A</strain>
    </source>
</reference>
<dbReference type="AlphaFoldDB" id="A0A7W7U8Y0"/>
<proteinExistence type="predicted"/>
<dbReference type="EMBL" id="JACHJY010000017">
    <property type="protein sequence ID" value="MBB4987156.1"/>
    <property type="molecule type" value="Genomic_DNA"/>
</dbReference>
<comment type="caution">
    <text evidence="1">The sequence shown here is derived from an EMBL/GenBank/DDBJ whole genome shotgun (WGS) entry which is preliminary data.</text>
</comment>
<gene>
    <name evidence="1" type="ORF">GGE06_008128</name>
</gene>
<dbReference type="InterPro" id="IPR025850">
    <property type="entry name" value="SUKH-3"/>
</dbReference>
<evidence type="ECO:0000313" key="2">
    <source>
        <dbReference type="Proteomes" id="UP000582643"/>
    </source>
</evidence>